<keyword evidence="6 9" id="KW-1133">Transmembrane helix</keyword>
<dbReference type="InterPro" id="IPR004692">
    <property type="entry name" value="SecG"/>
</dbReference>
<gene>
    <name evidence="10" type="ORF">SAMN02745249_00078</name>
</gene>
<dbReference type="OrthoDB" id="1651166at2"/>
<dbReference type="GO" id="GO:0015450">
    <property type="term" value="F:protein-transporting ATPase activity"/>
    <property type="evidence" value="ECO:0007669"/>
    <property type="project" value="UniProtKB-UniRule"/>
</dbReference>
<comment type="similarity">
    <text evidence="2 9">Belongs to the SecG family.</text>
</comment>
<evidence type="ECO:0000256" key="9">
    <source>
        <dbReference type="RuleBase" id="RU365087"/>
    </source>
</evidence>
<evidence type="ECO:0000256" key="3">
    <source>
        <dbReference type="ARBA" id="ARBA00022448"/>
    </source>
</evidence>
<dbReference type="GO" id="GO:0005886">
    <property type="term" value="C:plasma membrane"/>
    <property type="evidence" value="ECO:0007669"/>
    <property type="project" value="UniProtKB-SubCell"/>
</dbReference>
<keyword evidence="4 9" id="KW-0812">Transmembrane</keyword>
<dbReference type="EMBL" id="FQUF01000002">
    <property type="protein sequence ID" value="SHE27880.1"/>
    <property type="molecule type" value="Genomic_DNA"/>
</dbReference>
<evidence type="ECO:0000313" key="11">
    <source>
        <dbReference type="Proteomes" id="UP000184128"/>
    </source>
</evidence>
<keyword evidence="8 9" id="KW-0472">Membrane</keyword>
<dbReference type="STRING" id="1121025.SAMN02745249_00078"/>
<dbReference type="RefSeq" id="WP_073294503.1">
    <property type="nucleotide sequence ID" value="NZ_FQUF01000002.1"/>
</dbReference>
<evidence type="ECO:0000256" key="5">
    <source>
        <dbReference type="ARBA" id="ARBA00022927"/>
    </source>
</evidence>
<dbReference type="NCBIfam" id="TIGR00810">
    <property type="entry name" value="secG"/>
    <property type="match status" value="1"/>
</dbReference>
<evidence type="ECO:0000313" key="10">
    <source>
        <dbReference type="EMBL" id="SHE27880.1"/>
    </source>
</evidence>
<comment type="subcellular location">
    <subcellularLocation>
        <location evidence="9">Cell membrane</location>
        <topology evidence="9">Multi-pass membrane protein</topology>
    </subcellularLocation>
    <subcellularLocation>
        <location evidence="1">Membrane</location>
        <topology evidence="1">Multi-pass membrane protein</topology>
    </subcellularLocation>
</comment>
<comment type="caution">
    <text evidence="9">Lacks conserved residue(s) required for the propagation of feature annotation.</text>
</comment>
<feature type="transmembrane region" description="Helical" evidence="9">
    <location>
        <begin position="53"/>
        <end position="71"/>
    </location>
</feature>
<evidence type="ECO:0000256" key="2">
    <source>
        <dbReference type="ARBA" id="ARBA00008445"/>
    </source>
</evidence>
<accession>A0A1M4S6S4</accession>
<dbReference type="GO" id="GO:0009306">
    <property type="term" value="P:protein secretion"/>
    <property type="evidence" value="ECO:0007669"/>
    <property type="project" value="UniProtKB-UniRule"/>
</dbReference>
<sequence length="73" mass="8096">MYNIVVNLMLILSVFSIIVIAMQPTKTKSSSNAFMGSSELFTTQKARGFEAFLIKVTIGCLILFFALALFLQL</sequence>
<dbReference type="Pfam" id="PF03840">
    <property type="entry name" value="SecG"/>
    <property type="match status" value="1"/>
</dbReference>
<comment type="function">
    <text evidence="9">Involved in protein export. Participates in an early event of protein translocation.</text>
</comment>
<protein>
    <recommendedName>
        <fullName evidence="9">Protein-export membrane protein SecG</fullName>
    </recommendedName>
</protein>
<keyword evidence="3 9" id="KW-0813">Transport</keyword>
<dbReference type="AlphaFoldDB" id="A0A1M4S6S4"/>
<evidence type="ECO:0000256" key="1">
    <source>
        <dbReference type="ARBA" id="ARBA00004141"/>
    </source>
</evidence>
<evidence type="ECO:0000256" key="8">
    <source>
        <dbReference type="ARBA" id="ARBA00023136"/>
    </source>
</evidence>
<keyword evidence="9" id="KW-1003">Cell membrane</keyword>
<keyword evidence="11" id="KW-1185">Reference proteome</keyword>
<name>A0A1M4S6S4_9LACT</name>
<organism evidence="10 11">
    <name type="scientific">Atopostipes suicloacalis DSM 15692</name>
    <dbReference type="NCBI Taxonomy" id="1121025"/>
    <lineage>
        <taxon>Bacteria</taxon>
        <taxon>Bacillati</taxon>
        <taxon>Bacillota</taxon>
        <taxon>Bacilli</taxon>
        <taxon>Lactobacillales</taxon>
        <taxon>Carnobacteriaceae</taxon>
        <taxon>Atopostipes</taxon>
    </lineage>
</organism>
<evidence type="ECO:0000256" key="6">
    <source>
        <dbReference type="ARBA" id="ARBA00022989"/>
    </source>
</evidence>
<keyword evidence="7 9" id="KW-0811">Translocation</keyword>
<reference evidence="10 11" key="1">
    <citation type="submission" date="2016-11" db="EMBL/GenBank/DDBJ databases">
        <authorList>
            <person name="Jaros S."/>
            <person name="Januszkiewicz K."/>
            <person name="Wedrychowicz H."/>
        </authorList>
    </citation>
    <scope>NUCLEOTIDE SEQUENCE [LARGE SCALE GENOMIC DNA]</scope>
    <source>
        <strain evidence="10 11">DSM 15692</strain>
    </source>
</reference>
<keyword evidence="5 9" id="KW-0653">Protein transport</keyword>
<evidence type="ECO:0000256" key="7">
    <source>
        <dbReference type="ARBA" id="ARBA00023010"/>
    </source>
</evidence>
<evidence type="ECO:0000256" key="4">
    <source>
        <dbReference type="ARBA" id="ARBA00022692"/>
    </source>
</evidence>
<proteinExistence type="inferred from homology"/>
<dbReference type="Proteomes" id="UP000184128">
    <property type="component" value="Unassembled WGS sequence"/>
</dbReference>